<evidence type="ECO:0000313" key="1">
    <source>
        <dbReference type="EMBL" id="PYH67096.1"/>
    </source>
</evidence>
<gene>
    <name evidence="1" type="ORF">BO88DRAFT_427264</name>
</gene>
<sequence length="187" mass="21100">MDKGHHRQELRRNRREIALCNNTIGALTNFACTLQQKQQVLIDNPRIDISENFCQDPRVSVSTWVQLHPSTHPLKAVSVIKNHIHYLLLPHPCRATNRAAASATTARQPWEDLWIKYTPAGNLTVVSNMLSDCRSSHASSIINLSKIEISDSNSCTCVTSIAFKRKTYRDNTSLSVDSKPRIIIILE</sequence>
<dbReference type="GeneID" id="37213579"/>
<dbReference type="EMBL" id="KZ821631">
    <property type="protein sequence ID" value="PYH67096.1"/>
    <property type="molecule type" value="Genomic_DNA"/>
</dbReference>
<dbReference type="OrthoDB" id="10532321at2759"/>
<dbReference type="Proteomes" id="UP000248405">
    <property type="component" value="Unassembled WGS sequence"/>
</dbReference>
<dbReference type="RefSeq" id="XP_025560890.1">
    <property type="nucleotide sequence ID" value="XM_025708987.1"/>
</dbReference>
<keyword evidence="2" id="KW-1185">Reference proteome</keyword>
<evidence type="ECO:0000313" key="2">
    <source>
        <dbReference type="Proteomes" id="UP000248405"/>
    </source>
</evidence>
<dbReference type="AlphaFoldDB" id="A0A319B2X3"/>
<name>A0A319B2X3_ASPVC</name>
<accession>A0A319B2X3</accession>
<proteinExistence type="predicted"/>
<protein>
    <submittedName>
        <fullName evidence="1">Uncharacterized protein</fullName>
    </submittedName>
</protein>
<reference evidence="1" key="1">
    <citation type="submission" date="2016-12" db="EMBL/GenBank/DDBJ databases">
        <title>The genomes of Aspergillus section Nigri reveals drivers in fungal speciation.</title>
        <authorList>
            <consortium name="DOE Joint Genome Institute"/>
            <person name="Vesth T.C."/>
            <person name="Nybo J."/>
            <person name="Theobald S."/>
            <person name="Brandl J."/>
            <person name="Frisvad J.C."/>
            <person name="Nielsen K.F."/>
            <person name="Lyhne E.K."/>
            <person name="Kogle M.E."/>
            <person name="Kuo A."/>
            <person name="Riley R."/>
            <person name="Clum A."/>
            <person name="Nolan M."/>
            <person name="Lipzen A."/>
            <person name="Salamov A."/>
            <person name="Henrissat B."/>
            <person name="Wiebenga A."/>
            <person name="De Vries R.P."/>
            <person name="Grigoriev I.V."/>
            <person name="Mortensen U.H."/>
            <person name="Andersen M.R."/>
            <person name="Baker S.E."/>
        </authorList>
    </citation>
    <scope>NUCLEOTIDE SEQUENCE [LARGE SCALE GENOMIC DNA]</scope>
    <source>
        <strain evidence="1">CBS 113365</strain>
    </source>
</reference>
<organism evidence="1 2">
    <name type="scientific">Aspergillus vadensis (strain CBS 113365 / IMI 142717 / IBT 24658)</name>
    <dbReference type="NCBI Taxonomy" id="1448311"/>
    <lineage>
        <taxon>Eukaryota</taxon>
        <taxon>Fungi</taxon>
        <taxon>Dikarya</taxon>
        <taxon>Ascomycota</taxon>
        <taxon>Pezizomycotina</taxon>
        <taxon>Eurotiomycetes</taxon>
        <taxon>Eurotiomycetidae</taxon>
        <taxon>Eurotiales</taxon>
        <taxon>Aspergillaceae</taxon>
        <taxon>Aspergillus</taxon>
        <taxon>Aspergillus subgen. Circumdati</taxon>
    </lineage>
</organism>